<reference evidence="2" key="1">
    <citation type="submission" date="2015-01" db="EMBL/GenBank/DDBJ databases">
        <authorList>
            <person name="Paterson Steve"/>
        </authorList>
    </citation>
    <scope>NUCLEOTIDE SEQUENCE [LARGE SCALE GENOMIC DNA]</scope>
    <source>
        <strain evidence="2">OBR1</strain>
    </source>
</reference>
<evidence type="ECO:0000313" key="1">
    <source>
        <dbReference type="EMBL" id="CPR20107.1"/>
    </source>
</evidence>
<sequence length="39" mass="4770">MYEVRINIPYGDKTIINRYYLRFSLFHFHEGALEYPAKC</sequence>
<dbReference type="EMBL" id="CGIG01000001">
    <property type="protein sequence ID" value="CPR20107.1"/>
    <property type="molecule type" value="Genomic_DNA"/>
</dbReference>
<evidence type="ECO:0000313" key="2">
    <source>
        <dbReference type="Proteomes" id="UP000044377"/>
    </source>
</evidence>
<accession>A0A0G4K0K6</accession>
<keyword evidence="2" id="KW-1185">Reference proteome</keyword>
<organism evidence="1 2">
    <name type="scientific">Brenneria goodwinii</name>
    <dbReference type="NCBI Taxonomy" id="1109412"/>
    <lineage>
        <taxon>Bacteria</taxon>
        <taxon>Pseudomonadati</taxon>
        <taxon>Pseudomonadota</taxon>
        <taxon>Gammaproteobacteria</taxon>
        <taxon>Enterobacterales</taxon>
        <taxon>Pectobacteriaceae</taxon>
        <taxon>Brenneria</taxon>
    </lineage>
</organism>
<dbReference type="Proteomes" id="UP000044377">
    <property type="component" value="Unassembled WGS sequence"/>
</dbReference>
<protein>
    <submittedName>
        <fullName evidence="1">Uncharacterized protein</fullName>
    </submittedName>
</protein>
<proteinExistence type="predicted"/>
<gene>
    <name evidence="1" type="ORF">BN1221_04138c</name>
</gene>
<name>A0A0G4K0K6_9GAMM</name>
<dbReference type="AlphaFoldDB" id="A0A0G4K0K6"/>